<evidence type="ECO:0000256" key="2">
    <source>
        <dbReference type="ARBA" id="ARBA00022801"/>
    </source>
</evidence>
<dbReference type="PROSITE" id="PS50055">
    <property type="entry name" value="TYR_PHOSPHATASE_PTP"/>
    <property type="match status" value="1"/>
</dbReference>
<comment type="similarity">
    <text evidence="4">Belongs to the protein-tyrosine phosphatase family. Non-receptor class 4 subfamily.</text>
</comment>
<reference evidence="7" key="3">
    <citation type="submission" date="2025-09" db="UniProtKB">
        <authorList>
            <consortium name="Ensembl"/>
        </authorList>
    </citation>
    <scope>IDENTIFICATION</scope>
</reference>
<dbReference type="Ensembl" id="ENSENLT00000005750.1">
    <property type="protein sequence ID" value="ENSENLP00000005481.1"/>
    <property type="gene ID" value="ENSENLG00000002687.1"/>
</dbReference>
<protein>
    <recommendedName>
        <fullName evidence="1">protein-tyrosine-phosphatase</fullName>
        <ecNumber evidence="1">3.1.3.48</ecNumber>
    </recommendedName>
</protein>
<dbReference type="InterPro" id="IPR047170">
    <property type="entry name" value="PTN12/18/22"/>
</dbReference>
<reference evidence="7" key="1">
    <citation type="submission" date="2021-04" db="EMBL/GenBank/DDBJ databases">
        <authorList>
            <consortium name="Wellcome Sanger Institute Data Sharing"/>
        </authorList>
    </citation>
    <scope>NUCLEOTIDE SEQUENCE [LARGE SCALE GENOMIC DNA]</scope>
</reference>
<keyword evidence="2" id="KW-0378">Hydrolase</keyword>
<keyword evidence="3" id="KW-0904">Protein phosphatase</keyword>
<feature type="domain" description="Tyrosine-protein phosphatase" evidence="5">
    <location>
        <begin position="31"/>
        <end position="247"/>
    </location>
</feature>
<dbReference type="Gene3D" id="3.90.190.10">
    <property type="entry name" value="Protein tyrosine phosphatase superfamily"/>
    <property type="match status" value="1"/>
</dbReference>
<dbReference type="Proteomes" id="UP000472264">
    <property type="component" value="Chromosome 7"/>
</dbReference>
<dbReference type="GO" id="GO:0004726">
    <property type="term" value="F:non-membrane spanning protein tyrosine phosphatase activity"/>
    <property type="evidence" value="ECO:0007669"/>
    <property type="project" value="InterPro"/>
</dbReference>
<dbReference type="OMA" id="PGSMGEY"/>
<reference evidence="7" key="2">
    <citation type="submission" date="2025-08" db="UniProtKB">
        <authorList>
            <consortium name="Ensembl"/>
        </authorList>
    </citation>
    <scope>IDENTIFICATION</scope>
</reference>
<dbReference type="InterPro" id="IPR000242">
    <property type="entry name" value="PTP_cat"/>
</dbReference>
<feature type="domain" description="Tyrosine specific protein phosphatases" evidence="6">
    <location>
        <begin position="175"/>
        <end position="252"/>
    </location>
</feature>
<evidence type="ECO:0000259" key="6">
    <source>
        <dbReference type="PROSITE" id="PS50056"/>
    </source>
</evidence>
<accession>A0A665TQH1</accession>
<name>A0A665TQH1_ECHNA</name>
<dbReference type="InterPro" id="IPR016130">
    <property type="entry name" value="Tyr_Pase_AS"/>
</dbReference>
<evidence type="ECO:0000313" key="7">
    <source>
        <dbReference type="Ensembl" id="ENSENLP00000005481.1"/>
    </source>
</evidence>
<dbReference type="AlphaFoldDB" id="A0A665TQH1"/>
<keyword evidence="8" id="KW-1185">Reference proteome</keyword>
<dbReference type="InterPro" id="IPR000387">
    <property type="entry name" value="Tyr_Pase_dom"/>
</dbReference>
<sequence length="429" mass="47778">YFRVHLGSSTSVVRSHTMSLKRDLGLTTEVGALKENVKKNRYKDILPYDQSRVVLSLTTDSDSDYINASFIKGAAADKKYIASQGPLSSTVVDFWRMIWQHDVKVSHTKKCECYWAPVHQSATFGPFTVHCVRAKRSHIYQMIIKFLLCYANENRSVIQYQFLSWPDHDIPNNTAGVLDLLENIRSSQRAHSSPLLIHCSAGCGRTGVICALDYINDLLVTKQITSDFSIMKIVLELRRQRPSAVQTKVGLEQTNIHPYFPLCRSSKLIDMNDTYAVVNKPKQSHPPSPSPTYSTMAPATSTSAPIYSSVQPRGKPQSILLSATPIYDTATPASHRLGDALLPNNNRDYQLVSGNNQSLSLNLVLHSGLKNSLLPAEGFSKTDDDYEEFSSSVTDVSNICSPGGIGFNCRIQKPRGPRDPPAEWSRLER</sequence>
<dbReference type="GO" id="GO:0005737">
    <property type="term" value="C:cytoplasm"/>
    <property type="evidence" value="ECO:0007669"/>
    <property type="project" value="TreeGrafter"/>
</dbReference>
<dbReference type="SMART" id="SM00404">
    <property type="entry name" value="PTPc_motif"/>
    <property type="match status" value="1"/>
</dbReference>
<dbReference type="PRINTS" id="PR00700">
    <property type="entry name" value="PRTYPHPHTASE"/>
</dbReference>
<evidence type="ECO:0000313" key="8">
    <source>
        <dbReference type="Proteomes" id="UP000472264"/>
    </source>
</evidence>
<dbReference type="Pfam" id="PF00102">
    <property type="entry name" value="Y_phosphatase"/>
    <property type="match status" value="1"/>
</dbReference>
<dbReference type="InterPro" id="IPR003595">
    <property type="entry name" value="Tyr_Pase_cat"/>
</dbReference>
<dbReference type="PANTHER" id="PTHR45983">
    <property type="entry name" value="TYROSINE PHOSPHATSE N18, PUTATIVE-RELATED"/>
    <property type="match status" value="1"/>
</dbReference>
<dbReference type="PROSITE" id="PS00383">
    <property type="entry name" value="TYR_PHOSPHATASE_1"/>
    <property type="match status" value="1"/>
</dbReference>
<evidence type="ECO:0000256" key="1">
    <source>
        <dbReference type="ARBA" id="ARBA00013064"/>
    </source>
</evidence>
<dbReference type="InterPro" id="IPR029021">
    <property type="entry name" value="Prot-tyrosine_phosphatase-like"/>
</dbReference>
<dbReference type="PROSITE" id="PS50056">
    <property type="entry name" value="TYR_PHOSPHATASE_2"/>
    <property type="match status" value="1"/>
</dbReference>
<dbReference type="InParanoid" id="A0A665TQH1"/>
<dbReference type="PANTHER" id="PTHR45983:SF4">
    <property type="entry name" value="TYROSINE-PROTEIN PHOSPHATASE NON-RECEPTOR TYPE 18"/>
    <property type="match status" value="1"/>
</dbReference>
<dbReference type="SUPFAM" id="SSF52799">
    <property type="entry name" value="(Phosphotyrosine protein) phosphatases II"/>
    <property type="match status" value="1"/>
</dbReference>
<organism evidence="7 8">
    <name type="scientific">Echeneis naucrates</name>
    <name type="common">Live sharksucker</name>
    <dbReference type="NCBI Taxonomy" id="173247"/>
    <lineage>
        <taxon>Eukaryota</taxon>
        <taxon>Metazoa</taxon>
        <taxon>Chordata</taxon>
        <taxon>Craniata</taxon>
        <taxon>Vertebrata</taxon>
        <taxon>Euteleostomi</taxon>
        <taxon>Actinopterygii</taxon>
        <taxon>Neopterygii</taxon>
        <taxon>Teleostei</taxon>
        <taxon>Neoteleostei</taxon>
        <taxon>Acanthomorphata</taxon>
        <taxon>Carangaria</taxon>
        <taxon>Carangiformes</taxon>
        <taxon>Echeneidae</taxon>
        <taxon>Echeneis</taxon>
    </lineage>
</organism>
<dbReference type="GO" id="GO:0005634">
    <property type="term" value="C:nucleus"/>
    <property type="evidence" value="ECO:0007669"/>
    <property type="project" value="TreeGrafter"/>
</dbReference>
<evidence type="ECO:0000256" key="4">
    <source>
        <dbReference type="ARBA" id="ARBA00034734"/>
    </source>
</evidence>
<evidence type="ECO:0000256" key="3">
    <source>
        <dbReference type="ARBA" id="ARBA00022912"/>
    </source>
</evidence>
<evidence type="ECO:0000259" key="5">
    <source>
        <dbReference type="PROSITE" id="PS50055"/>
    </source>
</evidence>
<gene>
    <name evidence="7" type="primary">ptpn18</name>
</gene>
<proteinExistence type="inferred from homology"/>
<dbReference type="EC" id="3.1.3.48" evidence="1"/>
<dbReference type="SMART" id="SM00194">
    <property type="entry name" value="PTPc"/>
    <property type="match status" value="1"/>
</dbReference>